<accession>A0A9X1TUZ8</accession>
<dbReference type="Gene3D" id="3.50.50.60">
    <property type="entry name" value="FAD/NAD(P)-binding domain"/>
    <property type="match status" value="1"/>
</dbReference>
<dbReference type="Gene3D" id="3.90.660.10">
    <property type="match status" value="1"/>
</dbReference>
<evidence type="ECO:0000259" key="7">
    <source>
        <dbReference type="Pfam" id="PF01593"/>
    </source>
</evidence>
<proteinExistence type="inferred from homology"/>
<dbReference type="InterPro" id="IPR036188">
    <property type="entry name" value="FAD/NAD-bd_sf"/>
</dbReference>
<protein>
    <recommendedName>
        <fullName evidence="4">Tryptophan 2-monooxygenase</fullName>
        <ecNumber evidence="3">1.13.12.3</ecNumber>
    </recommendedName>
</protein>
<comment type="catalytic activity">
    <reaction evidence="6">
        <text>L-tryptophan + O2 = indole-3-acetamide + CO2 + H2O</text>
        <dbReference type="Rhea" id="RHEA:16165"/>
        <dbReference type="ChEBI" id="CHEBI:15377"/>
        <dbReference type="ChEBI" id="CHEBI:15379"/>
        <dbReference type="ChEBI" id="CHEBI:16031"/>
        <dbReference type="ChEBI" id="CHEBI:16526"/>
        <dbReference type="ChEBI" id="CHEBI:57912"/>
        <dbReference type="EC" id="1.13.12.3"/>
    </reaction>
</comment>
<dbReference type="PANTHER" id="PTHR10742">
    <property type="entry name" value="FLAVIN MONOAMINE OXIDASE"/>
    <property type="match status" value="1"/>
</dbReference>
<evidence type="ECO:0000256" key="2">
    <source>
        <dbReference type="ARBA" id="ARBA00005833"/>
    </source>
</evidence>
<sequence>MLGLTLATPLSAADFALPKGSGGGKSVVLLGAGIAGLVAAYELQRAGYSVTLLEARDRVGGRAWTIRGRDRIVQADRPTQQANFSPGLYFNAGPARIPSIHHAILGYARRLGVPMETFVNSHMATGWDFGGKIHRGRQMVYSLQSRLAELLAKAVDGNALNAAMPKDELEQFRQFLGFYGGLNDKGVPTAQGALGYTDWPGGYDDPGNPLDPLTLKELLPSRGAAFPQIFEAIIDMQPTMLQPVGGMDEIAKALHRQVKSSVRFNQPVSAIRREGNRVRIEHRGGVTRADYCVCTLPANLLSRIPNDFSPAKQAALKNVPYLKSAKVAFEAPRFWEDEGIYGGLAWTDRLNENIIYPSSQHMASRGVLVGAYVAGWTHQDTPEAFTKLPIAEQIQISRDSIEALHPGKSRLLTSPVAVNWGQVAYSEGVGALWDGGPADTGRRTGAYLELLKPEGPILFAGEHLSYAGLWQEGAALSAHEAIKLLHAMAAESGSKAA</sequence>
<evidence type="ECO:0000256" key="4">
    <source>
        <dbReference type="ARBA" id="ARBA00017871"/>
    </source>
</evidence>
<dbReference type="GO" id="GO:0050361">
    <property type="term" value="F:tryptophan 2-monooxygenase activity"/>
    <property type="evidence" value="ECO:0007669"/>
    <property type="project" value="UniProtKB-EC"/>
</dbReference>
<dbReference type="Pfam" id="PF01593">
    <property type="entry name" value="Amino_oxidase"/>
    <property type="match status" value="1"/>
</dbReference>
<dbReference type="InterPro" id="IPR050281">
    <property type="entry name" value="Flavin_monoamine_oxidase"/>
</dbReference>
<evidence type="ECO:0000256" key="5">
    <source>
        <dbReference type="ARBA" id="ARBA00023070"/>
    </source>
</evidence>
<dbReference type="PANTHER" id="PTHR10742:SF410">
    <property type="entry name" value="LYSINE-SPECIFIC HISTONE DEMETHYLASE 2"/>
    <property type="match status" value="1"/>
</dbReference>
<dbReference type="InterPro" id="IPR002937">
    <property type="entry name" value="Amino_oxidase"/>
</dbReference>
<evidence type="ECO:0000313" key="8">
    <source>
        <dbReference type="EMBL" id="MCF2513609.1"/>
    </source>
</evidence>
<feature type="domain" description="Amine oxidase" evidence="7">
    <location>
        <begin position="34"/>
        <end position="481"/>
    </location>
</feature>
<dbReference type="Proteomes" id="UP001139410">
    <property type="component" value="Unassembled WGS sequence"/>
</dbReference>
<dbReference type="GO" id="GO:0009851">
    <property type="term" value="P:auxin biosynthetic process"/>
    <property type="evidence" value="ECO:0007669"/>
    <property type="project" value="UniProtKB-KW"/>
</dbReference>
<gene>
    <name evidence="8" type="ORF">LVY65_00810</name>
</gene>
<dbReference type="EC" id="1.13.12.3" evidence="3"/>
<comment type="similarity">
    <text evidence="2">Belongs to the tryptophan 2-monooxygenase family.</text>
</comment>
<dbReference type="EMBL" id="JAKFGM010000001">
    <property type="protein sequence ID" value="MCF2513609.1"/>
    <property type="molecule type" value="Genomic_DNA"/>
</dbReference>
<dbReference type="SUPFAM" id="SSF54373">
    <property type="entry name" value="FAD-linked reductases, C-terminal domain"/>
    <property type="match status" value="1"/>
</dbReference>
<dbReference type="Gene3D" id="1.20.1440.240">
    <property type="match status" value="1"/>
</dbReference>
<reference evidence="8" key="1">
    <citation type="submission" date="2022-01" db="EMBL/GenBank/DDBJ databases">
        <authorList>
            <person name="Jo J.-H."/>
            <person name="Im W.-T."/>
        </authorList>
    </citation>
    <scope>NUCLEOTIDE SEQUENCE</scope>
    <source>
        <strain evidence="8">G124</strain>
    </source>
</reference>
<evidence type="ECO:0000256" key="1">
    <source>
        <dbReference type="ARBA" id="ARBA00004814"/>
    </source>
</evidence>
<comment type="pathway">
    <text evidence="1">Plant hormone metabolism; auxin biosynthesis.</text>
</comment>
<keyword evidence="5" id="KW-0073">Auxin biosynthesis</keyword>
<evidence type="ECO:0000256" key="3">
    <source>
        <dbReference type="ARBA" id="ARBA00012535"/>
    </source>
</evidence>
<dbReference type="AlphaFoldDB" id="A0A9X1TUZ8"/>
<keyword evidence="9" id="KW-1185">Reference proteome</keyword>
<comment type="caution">
    <text evidence="8">The sequence shown here is derived from an EMBL/GenBank/DDBJ whole genome shotgun (WGS) entry which is preliminary data.</text>
</comment>
<dbReference type="SUPFAM" id="SSF51905">
    <property type="entry name" value="FAD/NAD(P)-binding domain"/>
    <property type="match status" value="1"/>
</dbReference>
<evidence type="ECO:0000313" key="9">
    <source>
        <dbReference type="Proteomes" id="UP001139410"/>
    </source>
</evidence>
<evidence type="ECO:0000256" key="6">
    <source>
        <dbReference type="ARBA" id="ARBA00047321"/>
    </source>
</evidence>
<name>A0A9X1TUZ8_9SPHN</name>
<organism evidence="8 9">
    <name type="scientific">Sphingomonas cremea</name>
    <dbReference type="NCBI Taxonomy" id="2904799"/>
    <lineage>
        <taxon>Bacteria</taxon>
        <taxon>Pseudomonadati</taxon>
        <taxon>Pseudomonadota</taxon>
        <taxon>Alphaproteobacteria</taxon>
        <taxon>Sphingomonadales</taxon>
        <taxon>Sphingomonadaceae</taxon>
        <taxon>Sphingomonas</taxon>
    </lineage>
</organism>